<name>A0A327SRI1_9SPHI</name>
<feature type="domain" description="CheB-type methylesterase" evidence="6">
    <location>
        <begin position="36"/>
        <end position="199"/>
    </location>
</feature>
<feature type="active site" evidence="4">
    <location>
        <position position="166"/>
    </location>
</feature>
<evidence type="ECO:0000256" key="4">
    <source>
        <dbReference type="PROSITE-ProRule" id="PRU00050"/>
    </source>
</evidence>
<dbReference type="EMBL" id="QLLR01000009">
    <property type="protein sequence ID" value="RAJ31025.1"/>
    <property type="molecule type" value="Genomic_DNA"/>
</dbReference>
<keyword evidence="5" id="KW-1133">Transmembrane helix</keyword>
<organism evidence="7 8">
    <name type="scientific">Pedobacter cryoconitis</name>
    <dbReference type="NCBI Taxonomy" id="188932"/>
    <lineage>
        <taxon>Bacteria</taxon>
        <taxon>Pseudomonadati</taxon>
        <taxon>Bacteroidota</taxon>
        <taxon>Sphingobacteriia</taxon>
        <taxon>Sphingobacteriales</taxon>
        <taxon>Sphingobacteriaceae</taxon>
        <taxon>Pedobacter</taxon>
    </lineage>
</organism>
<sequence>MAAFLIFLVVPYPHSFNLKQAYRFFVKTNYPKNIFMTNSFFIVGIGASAGGVPALTEFFDHLPYKMKSSYVVATHLMRDRQSLLDQILKKHTKLPVIRLEKDTKLEMGKIYVIIEDTTVTVKDGLLKVEKRDDKVVNSCVDILFESLAIELREIGIGIILSGGGNDGLKGAKKIKEMGGKVLVQNPDSAKIPWMPMSVIEGDHPIIVETPAKIAQHLVRLCKLSE</sequence>
<dbReference type="Proteomes" id="UP000249754">
    <property type="component" value="Unassembled WGS sequence"/>
</dbReference>
<dbReference type="GO" id="GO:0000156">
    <property type="term" value="F:phosphorelay response regulator activity"/>
    <property type="evidence" value="ECO:0007669"/>
    <property type="project" value="InterPro"/>
</dbReference>
<feature type="transmembrane region" description="Helical" evidence="5">
    <location>
        <begin position="39"/>
        <end position="59"/>
    </location>
</feature>
<dbReference type="PANTHER" id="PTHR42872">
    <property type="entry name" value="PROTEIN-GLUTAMATE METHYLESTERASE/PROTEIN-GLUTAMINE GLUTAMINASE"/>
    <property type="match status" value="1"/>
</dbReference>
<protein>
    <recommendedName>
        <fullName evidence="2">protein-glutamate methylesterase</fullName>
        <ecNumber evidence="2">3.1.1.61</ecNumber>
    </recommendedName>
</protein>
<evidence type="ECO:0000256" key="1">
    <source>
        <dbReference type="ARBA" id="ARBA00022801"/>
    </source>
</evidence>
<feature type="active site" evidence="4">
    <location>
        <position position="75"/>
    </location>
</feature>
<keyword evidence="4" id="KW-0145">Chemotaxis</keyword>
<dbReference type="OrthoDB" id="649924at2"/>
<dbReference type="SUPFAM" id="SSF52738">
    <property type="entry name" value="Methylesterase CheB, C-terminal domain"/>
    <property type="match status" value="1"/>
</dbReference>
<evidence type="ECO:0000256" key="3">
    <source>
        <dbReference type="ARBA" id="ARBA00048267"/>
    </source>
</evidence>
<dbReference type="GO" id="GO:0008984">
    <property type="term" value="F:protein-glutamate methylesterase activity"/>
    <property type="evidence" value="ECO:0007669"/>
    <property type="project" value="UniProtKB-EC"/>
</dbReference>
<keyword evidence="1 4" id="KW-0378">Hydrolase</keyword>
<feature type="active site" evidence="4">
    <location>
        <position position="48"/>
    </location>
</feature>
<dbReference type="InterPro" id="IPR000673">
    <property type="entry name" value="Sig_transdc_resp-reg_Me-estase"/>
</dbReference>
<dbReference type="AlphaFoldDB" id="A0A327SRI1"/>
<proteinExistence type="predicted"/>
<evidence type="ECO:0000313" key="7">
    <source>
        <dbReference type="EMBL" id="RAJ31025.1"/>
    </source>
</evidence>
<comment type="caution">
    <text evidence="7">The sequence shown here is derived from an EMBL/GenBank/DDBJ whole genome shotgun (WGS) entry which is preliminary data.</text>
</comment>
<dbReference type="PANTHER" id="PTHR42872:SF6">
    <property type="entry name" value="PROTEIN-GLUTAMATE METHYLESTERASE_PROTEIN-GLUTAMINE GLUTAMINASE"/>
    <property type="match status" value="1"/>
</dbReference>
<keyword evidence="5" id="KW-0472">Membrane</keyword>
<evidence type="ECO:0000256" key="2">
    <source>
        <dbReference type="ARBA" id="ARBA00039140"/>
    </source>
</evidence>
<dbReference type="GO" id="GO:0005737">
    <property type="term" value="C:cytoplasm"/>
    <property type="evidence" value="ECO:0007669"/>
    <property type="project" value="InterPro"/>
</dbReference>
<dbReference type="Pfam" id="PF01339">
    <property type="entry name" value="CheB_methylest"/>
    <property type="match status" value="1"/>
</dbReference>
<keyword evidence="5" id="KW-0812">Transmembrane</keyword>
<dbReference type="GO" id="GO:0006935">
    <property type="term" value="P:chemotaxis"/>
    <property type="evidence" value="ECO:0007669"/>
    <property type="project" value="UniProtKB-UniRule"/>
</dbReference>
<evidence type="ECO:0000256" key="5">
    <source>
        <dbReference type="SAM" id="Phobius"/>
    </source>
</evidence>
<dbReference type="InterPro" id="IPR035909">
    <property type="entry name" value="CheB_C"/>
</dbReference>
<dbReference type="Gene3D" id="3.40.50.180">
    <property type="entry name" value="Methylesterase CheB, C-terminal domain"/>
    <property type="match status" value="1"/>
</dbReference>
<dbReference type="PROSITE" id="PS50122">
    <property type="entry name" value="CHEB"/>
    <property type="match status" value="1"/>
</dbReference>
<dbReference type="EC" id="3.1.1.61" evidence="2"/>
<reference evidence="7 8" key="1">
    <citation type="submission" date="2018-06" db="EMBL/GenBank/DDBJ databases">
        <title>Genomic Encyclopedia of Archaeal and Bacterial Type Strains, Phase II (KMG-II): from individual species to whole genera.</title>
        <authorList>
            <person name="Goeker M."/>
        </authorList>
    </citation>
    <scope>NUCLEOTIDE SEQUENCE [LARGE SCALE GENOMIC DNA]</scope>
    <source>
        <strain evidence="7 8">DSM 14825</strain>
    </source>
</reference>
<evidence type="ECO:0000259" key="6">
    <source>
        <dbReference type="PROSITE" id="PS50122"/>
    </source>
</evidence>
<accession>A0A327SRI1</accession>
<gene>
    <name evidence="7" type="ORF">LY11_02254</name>
</gene>
<evidence type="ECO:0000313" key="8">
    <source>
        <dbReference type="Proteomes" id="UP000249754"/>
    </source>
</evidence>
<comment type="catalytic activity">
    <reaction evidence="3">
        <text>[protein]-L-glutamate 5-O-methyl ester + H2O = L-glutamyl-[protein] + methanol + H(+)</text>
        <dbReference type="Rhea" id="RHEA:23236"/>
        <dbReference type="Rhea" id="RHEA-COMP:10208"/>
        <dbReference type="Rhea" id="RHEA-COMP:10311"/>
        <dbReference type="ChEBI" id="CHEBI:15377"/>
        <dbReference type="ChEBI" id="CHEBI:15378"/>
        <dbReference type="ChEBI" id="CHEBI:17790"/>
        <dbReference type="ChEBI" id="CHEBI:29973"/>
        <dbReference type="ChEBI" id="CHEBI:82795"/>
        <dbReference type="EC" id="3.1.1.61"/>
    </reaction>
</comment>